<gene>
    <name evidence="3" type="ORF">COA96_00590</name>
</gene>
<accession>A0A2A5BAZ9</accession>
<feature type="domain" description="VWFA" evidence="2">
    <location>
        <begin position="91"/>
        <end position="286"/>
    </location>
</feature>
<dbReference type="Pfam" id="PF00092">
    <property type="entry name" value="VWA"/>
    <property type="match status" value="1"/>
</dbReference>
<evidence type="ECO:0000256" key="1">
    <source>
        <dbReference type="SAM" id="Phobius"/>
    </source>
</evidence>
<keyword evidence="1" id="KW-0472">Membrane</keyword>
<dbReference type="Proteomes" id="UP000218327">
    <property type="component" value="Unassembled WGS sequence"/>
</dbReference>
<dbReference type="InterPro" id="IPR033881">
    <property type="entry name" value="vWA_BatA_type"/>
</dbReference>
<feature type="transmembrane region" description="Helical" evidence="1">
    <location>
        <begin position="306"/>
        <end position="328"/>
    </location>
</feature>
<name>A0A2A5BAZ9_9GAMM</name>
<dbReference type="InterPro" id="IPR050768">
    <property type="entry name" value="UPF0353/GerABKA_families"/>
</dbReference>
<reference evidence="4" key="1">
    <citation type="submission" date="2017-08" db="EMBL/GenBank/DDBJ databases">
        <title>A dynamic microbial community with high functional redundancy inhabits the cold, oxic subseafloor aquifer.</title>
        <authorList>
            <person name="Tully B.J."/>
            <person name="Wheat C.G."/>
            <person name="Glazer B.T."/>
            <person name="Huber J.A."/>
        </authorList>
    </citation>
    <scope>NUCLEOTIDE SEQUENCE [LARGE SCALE GENOMIC DNA]</scope>
</reference>
<feature type="transmembrane region" description="Helical" evidence="1">
    <location>
        <begin position="6"/>
        <end position="23"/>
    </location>
</feature>
<dbReference type="SUPFAM" id="SSF53300">
    <property type="entry name" value="vWA-like"/>
    <property type="match status" value="1"/>
</dbReference>
<evidence type="ECO:0000313" key="4">
    <source>
        <dbReference type="Proteomes" id="UP000218327"/>
    </source>
</evidence>
<dbReference type="Gene3D" id="3.40.50.410">
    <property type="entry name" value="von Willebrand factor, type A domain"/>
    <property type="match status" value="1"/>
</dbReference>
<proteinExistence type="predicted"/>
<evidence type="ECO:0000259" key="2">
    <source>
        <dbReference type="PROSITE" id="PS50234"/>
    </source>
</evidence>
<keyword evidence="1" id="KW-1133">Transmembrane helix</keyword>
<dbReference type="AlphaFoldDB" id="A0A2A5BAZ9"/>
<comment type="caution">
    <text evidence="3">The sequence shown here is derived from an EMBL/GenBank/DDBJ whole genome shotgun (WGS) entry which is preliminary data.</text>
</comment>
<dbReference type="SMART" id="SM00327">
    <property type="entry name" value="VWA"/>
    <property type="match status" value="1"/>
</dbReference>
<protein>
    <submittedName>
        <fullName evidence="3">BatB protein</fullName>
    </submittedName>
</protein>
<dbReference type="InterPro" id="IPR002035">
    <property type="entry name" value="VWF_A"/>
</dbReference>
<dbReference type="InterPro" id="IPR036465">
    <property type="entry name" value="vWFA_dom_sf"/>
</dbReference>
<sequence length="353" mass="38855">MLEFTWPYIFLALPLPLIIYKLLARAPRQDAALYVPFFSVLSRLQSDNENMTSGRLLNLICCTLIWILVVLASSRPQWLGDPVQLPSTGRDLMLSVDISGSMEAQDMVVGNRQASRIDVVKAVVGDFVERREGDRLGLILFAAHAYIQAPLTFDRKTVGTLLAEAEIGIIEESATAIGDAIGLGVIHLRTRPENSRVLILLTDGVNNAGAVSPEQAGQLARTENIKIYTIGIGADQVVQRTFFGARAINPSAELDEAVLTQIAEATGGRYFRARNVNDLVDIYEELDRLETVEQDEQTYRPTRVLFYWPLGSALLISFLLALFSTPWLSLAGKARIQDSDETDDDSITTGSNA</sequence>
<evidence type="ECO:0000313" key="3">
    <source>
        <dbReference type="EMBL" id="PCJ28713.1"/>
    </source>
</evidence>
<dbReference type="PANTHER" id="PTHR22550">
    <property type="entry name" value="SPORE GERMINATION PROTEIN"/>
    <property type="match status" value="1"/>
</dbReference>
<dbReference type="CDD" id="cd01467">
    <property type="entry name" value="vWA_BatA_type"/>
    <property type="match status" value="1"/>
</dbReference>
<keyword evidence="1" id="KW-0812">Transmembrane</keyword>
<dbReference type="EMBL" id="NVVJ01000001">
    <property type="protein sequence ID" value="PCJ28713.1"/>
    <property type="molecule type" value="Genomic_DNA"/>
</dbReference>
<organism evidence="3 4">
    <name type="scientific">SAR86 cluster bacterium</name>
    <dbReference type="NCBI Taxonomy" id="2030880"/>
    <lineage>
        <taxon>Bacteria</taxon>
        <taxon>Pseudomonadati</taxon>
        <taxon>Pseudomonadota</taxon>
        <taxon>Gammaproteobacteria</taxon>
        <taxon>SAR86 cluster</taxon>
    </lineage>
</organism>
<dbReference type="PROSITE" id="PS50234">
    <property type="entry name" value="VWFA"/>
    <property type="match status" value="1"/>
</dbReference>
<dbReference type="PANTHER" id="PTHR22550:SF18">
    <property type="entry name" value="VWFA DOMAIN-CONTAINING PROTEIN"/>
    <property type="match status" value="1"/>
</dbReference>